<evidence type="ECO:0000259" key="12">
    <source>
        <dbReference type="PROSITE" id="PS50011"/>
    </source>
</evidence>
<dbReference type="PROSITE" id="PS51671">
    <property type="entry name" value="ACT"/>
    <property type="match status" value="1"/>
</dbReference>
<accession>A0AAN9PV40</accession>
<dbReference type="InterPro" id="IPR008271">
    <property type="entry name" value="Ser/Thr_kinase_AS"/>
</dbReference>
<comment type="catalytic activity">
    <reaction evidence="8">
        <text>L-threonyl-[protein] + ATP = O-phospho-L-threonyl-[protein] + ADP + H(+)</text>
        <dbReference type="Rhea" id="RHEA:46608"/>
        <dbReference type="Rhea" id="RHEA-COMP:11060"/>
        <dbReference type="Rhea" id="RHEA-COMP:11605"/>
        <dbReference type="ChEBI" id="CHEBI:15378"/>
        <dbReference type="ChEBI" id="CHEBI:30013"/>
        <dbReference type="ChEBI" id="CHEBI:30616"/>
        <dbReference type="ChEBI" id="CHEBI:61977"/>
        <dbReference type="ChEBI" id="CHEBI:456216"/>
        <dbReference type="EC" id="2.7.11.1"/>
    </reaction>
</comment>
<keyword evidence="10" id="KW-0175">Coiled coil</keyword>
<dbReference type="EC" id="2.7.11.1" evidence="2"/>
<comment type="catalytic activity">
    <reaction evidence="9">
        <text>L-seryl-[protein] + ATP = O-phospho-L-seryl-[protein] + ADP + H(+)</text>
        <dbReference type="Rhea" id="RHEA:17989"/>
        <dbReference type="Rhea" id="RHEA-COMP:9863"/>
        <dbReference type="Rhea" id="RHEA-COMP:11604"/>
        <dbReference type="ChEBI" id="CHEBI:15378"/>
        <dbReference type="ChEBI" id="CHEBI:29999"/>
        <dbReference type="ChEBI" id="CHEBI:30616"/>
        <dbReference type="ChEBI" id="CHEBI:83421"/>
        <dbReference type="ChEBI" id="CHEBI:456216"/>
        <dbReference type="EC" id="2.7.11.1"/>
    </reaction>
</comment>
<evidence type="ECO:0000256" key="5">
    <source>
        <dbReference type="ARBA" id="ARBA00022741"/>
    </source>
</evidence>
<dbReference type="InterPro" id="IPR011009">
    <property type="entry name" value="Kinase-like_dom_sf"/>
</dbReference>
<keyword evidence="7" id="KW-0067">ATP-binding</keyword>
<dbReference type="Proteomes" id="UP001359559">
    <property type="component" value="Unassembled WGS sequence"/>
</dbReference>
<evidence type="ECO:0000256" key="1">
    <source>
        <dbReference type="ARBA" id="ARBA00010507"/>
    </source>
</evidence>
<dbReference type="PROSITE" id="PS50011">
    <property type="entry name" value="PROTEIN_KINASE_DOM"/>
    <property type="match status" value="1"/>
</dbReference>
<evidence type="ECO:0000256" key="2">
    <source>
        <dbReference type="ARBA" id="ARBA00012513"/>
    </source>
</evidence>
<dbReference type="PANTHER" id="PTHR44329">
    <property type="entry name" value="SERINE/THREONINE-PROTEIN KINASE TNNI3K-RELATED"/>
    <property type="match status" value="1"/>
</dbReference>
<evidence type="ECO:0000313" key="15">
    <source>
        <dbReference type="Proteomes" id="UP001359559"/>
    </source>
</evidence>
<feature type="region of interest" description="Disordered" evidence="11">
    <location>
        <begin position="114"/>
        <end position="136"/>
    </location>
</feature>
<dbReference type="AlphaFoldDB" id="A0AAN9PV40"/>
<evidence type="ECO:0000256" key="4">
    <source>
        <dbReference type="ARBA" id="ARBA00022679"/>
    </source>
</evidence>
<feature type="coiled-coil region" evidence="10">
    <location>
        <begin position="231"/>
        <end position="258"/>
    </location>
</feature>
<evidence type="ECO:0000313" key="14">
    <source>
        <dbReference type="EMBL" id="KAK7310999.1"/>
    </source>
</evidence>
<evidence type="ECO:0000259" key="13">
    <source>
        <dbReference type="PROSITE" id="PS51671"/>
    </source>
</evidence>
<dbReference type="InterPro" id="IPR001245">
    <property type="entry name" value="Ser-Thr/Tyr_kinase_cat_dom"/>
</dbReference>
<dbReference type="InterPro" id="IPR002912">
    <property type="entry name" value="ACT_dom"/>
</dbReference>
<feature type="domain" description="Protein kinase" evidence="12">
    <location>
        <begin position="294"/>
        <end position="548"/>
    </location>
</feature>
<dbReference type="Pfam" id="PF07714">
    <property type="entry name" value="PK_Tyr_Ser-Thr"/>
    <property type="match status" value="1"/>
</dbReference>
<dbReference type="PROSITE" id="PS00108">
    <property type="entry name" value="PROTEIN_KINASE_ST"/>
    <property type="match status" value="1"/>
</dbReference>
<evidence type="ECO:0000256" key="6">
    <source>
        <dbReference type="ARBA" id="ARBA00022777"/>
    </source>
</evidence>
<evidence type="ECO:0000256" key="10">
    <source>
        <dbReference type="SAM" id="Coils"/>
    </source>
</evidence>
<reference evidence="14 15" key="1">
    <citation type="submission" date="2024-01" db="EMBL/GenBank/DDBJ databases">
        <title>The genomes of 5 underutilized Papilionoideae crops provide insights into root nodulation and disease resistance.</title>
        <authorList>
            <person name="Yuan L."/>
        </authorList>
    </citation>
    <scope>NUCLEOTIDE SEQUENCE [LARGE SCALE GENOMIC DNA]</scope>
    <source>
        <strain evidence="14">LY-2023</strain>
        <tissue evidence="14">Leaf</tissue>
    </source>
</reference>
<evidence type="ECO:0000256" key="11">
    <source>
        <dbReference type="SAM" id="MobiDB-lite"/>
    </source>
</evidence>
<dbReference type="Gene3D" id="1.10.510.10">
    <property type="entry name" value="Transferase(Phosphotransferase) domain 1"/>
    <property type="match status" value="1"/>
</dbReference>
<dbReference type="EMBL" id="JAYKXN010000002">
    <property type="protein sequence ID" value="KAK7310999.1"/>
    <property type="molecule type" value="Genomic_DNA"/>
</dbReference>
<proteinExistence type="inferred from homology"/>
<protein>
    <recommendedName>
        <fullName evidence="2">non-specific serine/threonine protein kinase</fullName>
        <ecNumber evidence="2">2.7.11.1</ecNumber>
    </recommendedName>
</protein>
<dbReference type="InterPro" id="IPR051681">
    <property type="entry name" value="Ser/Thr_Kinases-Pseudokinases"/>
</dbReference>
<dbReference type="PRINTS" id="PR00109">
    <property type="entry name" value="TYRKINASE"/>
</dbReference>
<dbReference type="GO" id="GO:0004674">
    <property type="term" value="F:protein serine/threonine kinase activity"/>
    <property type="evidence" value="ECO:0007669"/>
    <property type="project" value="UniProtKB-KW"/>
</dbReference>
<name>A0AAN9PV40_CLITE</name>
<dbReference type="Gene3D" id="3.30.200.20">
    <property type="entry name" value="Phosphorylase Kinase, domain 1"/>
    <property type="match status" value="1"/>
</dbReference>
<feature type="domain" description="ACT" evidence="13">
    <location>
        <begin position="181"/>
        <end position="259"/>
    </location>
</feature>
<keyword evidence="3" id="KW-0723">Serine/threonine-protein kinase</keyword>
<evidence type="ECO:0000256" key="8">
    <source>
        <dbReference type="ARBA" id="ARBA00047899"/>
    </source>
</evidence>
<dbReference type="InterPro" id="IPR000719">
    <property type="entry name" value="Prot_kinase_dom"/>
</dbReference>
<keyword evidence="4" id="KW-0808">Transferase</keyword>
<dbReference type="PANTHER" id="PTHR44329:SF191">
    <property type="entry name" value="ACT-LIKE TYROSINE KINASE FAMILY PROTEIN"/>
    <property type="match status" value="1"/>
</dbReference>
<dbReference type="FunFam" id="3.30.200.20:FF:000060">
    <property type="entry name" value="Serine/threonine-protein kinase isoform 1"/>
    <property type="match status" value="1"/>
</dbReference>
<dbReference type="InterPro" id="IPR045865">
    <property type="entry name" value="ACT-like_dom_sf"/>
</dbReference>
<dbReference type="GO" id="GO:0005524">
    <property type="term" value="F:ATP binding"/>
    <property type="evidence" value="ECO:0007669"/>
    <property type="project" value="UniProtKB-KW"/>
</dbReference>
<keyword evidence="15" id="KW-1185">Reference proteome</keyword>
<dbReference type="SMART" id="SM00220">
    <property type="entry name" value="S_TKc"/>
    <property type="match status" value="1"/>
</dbReference>
<comment type="similarity">
    <text evidence="1">Belongs to the protein kinase superfamily. TKL Ser/Thr protein kinase family. RAF subfamily.</text>
</comment>
<dbReference type="SUPFAM" id="SSF56112">
    <property type="entry name" value="Protein kinase-like (PK-like)"/>
    <property type="match status" value="1"/>
</dbReference>
<comment type="caution">
    <text evidence="14">The sequence shown here is derived from an EMBL/GenBank/DDBJ whole genome shotgun (WGS) entry which is preliminary data.</text>
</comment>
<evidence type="ECO:0000256" key="3">
    <source>
        <dbReference type="ARBA" id="ARBA00022527"/>
    </source>
</evidence>
<organism evidence="14 15">
    <name type="scientific">Clitoria ternatea</name>
    <name type="common">Butterfly pea</name>
    <dbReference type="NCBI Taxonomy" id="43366"/>
    <lineage>
        <taxon>Eukaryota</taxon>
        <taxon>Viridiplantae</taxon>
        <taxon>Streptophyta</taxon>
        <taxon>Embryophyta</taxon>
        <taxon>Tracheophyta</taxon>
        <taxon>Spermatophyta</taxon>
        <taxon>Magnoliopsida</taxon>
        <taxon>eudicotyledons</taxon>
        <taxon>Gunneridae</taxon>
        <taxon>Pentapetalae</taxon>
        <taxon>rosids</taxon>
        <taxon>fabids</taxon>
        <taxon>Fabales</taxon>
        <taxon>Fabaceae</taxon>
        <taxon>Papilionoideae</taxon>
        <taxon>50 kb inversion clade</taxon>
        <taxon>NPAAA clade</taxon>
        <taxon>indigoferoid/millettioid clade</taxon>
        <taxon>Phaseoleae</taxon>
        <taxon>Clitoria</taxon>
    </lineage>
</organism>
<evidence type="ECO:0000256" key="9">
    <source>
        <dbReference type="ARBA" id="ARBA00048679"/>
    </source>
</evidence>
<dbReference type="CDD" id="cd13999">
    <property type="entry name" value="STKc_MAP3K-like"/>
    <property type="match status" value="1"/>
</dbReference>
<dbReference type="SUPFAM" id="SSF55021">
    <property type="entry name" value="ACT-like"/>
    <property type="match status" value="1"/>
</dbReference>
<keyword evidence="6" id="KW-0418">Kinase</keyword>
<sequence>MGDTESCSSRVFDSGFNQNHCSKQRHKVGVYNEVLSRLKELNVPEAMVPGFHHDLWAHFYRLPARYALDMNVERARDVLMHKRLLDIARAPATATGPAVEVRLVQVRSASGVQCSNSLHSNSQRKVSPQDSGIPANTSFHPPPAFGSSTNVELALGESQLKVRDRDNYLNFYAHYARPMHEITISTNDKPKLLCRLTSLLSETGLDIQEAHAFSTLDGYSLDVFVVGGCEVEETEKLRHELAHKIQKLQKQLQLQENEGLPTVKQEQTGMNFATGHVNLPTCGNDGWRIDARCLRYEKKIASGPFCDLYKGTFCNQEVAIKVLKNENLNENVQLEFGQEVYILSKIQHKNVVQFVGACTKPPNLYLVTEYMSGGSMYEFMHKQKTFLALPSLLKVAVDVSEGMKYLHQNDIIHRDLKTANLLIAENGVVKVADFGVARVYNQSGIMTAETGTYRWMAPEVIEHKPYDHKADVFSFAIVLWELLTGKLPYEHLSPLQAAVGVAQKGLRPKIPRHAHPRLVELLHYCWHQDPSLRPNFSEILEYLKHLTKTVVTGEYEGNQNT</sequence>
<gene>
    <name evidence="14" type="ORF">RJT34_08835</name>
</gene>
<evidence type="ECO:0000256" key="7">
    <source>
        <dbReference type="ARBA" id="ARBA00022840"/>
    </source>
</evidence>
<keyword evidence="5" id="KW-0547">Nucleotide-binding</keyword>